<keyword evidence="1" id="KW-1133">Transmembrane helix</keyword>
<accession>A0A150WUU0</accession>
<dbReference type="OrthoDB" id="5294980at2"/>
<keyword evidence="1" id="KW-0472">Membrane</keyword>
<dbReference type="RefSeq" id="WP_063242977.1">
    <property type="nucleotide sequence ID" value="NZ_LUKF01000003.1"/>
</dbReference>
<comment type="caution">
    <text evidence="2">The sequence shown here is derived from an EMBL/GenBank/DDBJ whole genome shotgun (WGS) entry which is preliminary data.</text>
</comment>
<dbReference type="Proteomes" id="UP000075391">
    <property type="component" value="Unassembled WGS sequence"/>
</dbReference>
<feature type="transmembrane region" description="Helical" evidence="1">
    <location>
        <begin position="6"/>
        <end position="26"/>
    </location>
</feature>
<organism evidence="2 3">
    <name type="scientific">Bdellovibrio bacteriovorus</name>
    <dbReference type="NCBI Taxonomy" id="959"/>
    <lineage>
        <taxon>Bacteria</taxon>
        <taxon>Pseudomonadati</taxon>
        <taxon>Bdellovibrionota</taxon>
        <taxon>Bdellovibrionia</taxon>
        <taxon>Bdellovibrionales</taxon>
        <taxon>Pseudobdellovibrionaceae</taxon>
        <taxon>Bdellovibrio</taxon>
    </lineage>
</organism>
<proteinExistence type="predicted"/>
<name>A0A150WUU0_BDEBC</name>
<evidence type="ECO:0000313" key="2">
    <source>
        <dbReference type="EMBL" id="KYG70062.1"/>
    </source>
</evidence>
<sequence length="137" mass="15834">MAPELAAAYVIGWIPSAGVTGLQIWLHRKKVQHPTYRKLQQNLRKAGLLWRESRSDLEPFQEGKEELDLKAYEKNLLLMGSFFLFLSWLGFFFNLLVLISVHSLAVSRKERFLFSSALTEQDLLVEQVQEILKESPT</sequence>
<evidence type="ECO:0000313" key="3">
    <source>
        <dbReference type="Proteomes" id="UP000075391"/>
    </source>
</evidence>
<protein>
    <submittedName>
        <fullName evidence="2">Uncharacterized protein</fullName>
    </submittedName>
</protein>
<keyword evidence="1" id="KW-0812">Transmembrane</keyword>
<evidence type="ECO:0000256" key="1">
    <source>
        <dbReference type="SAM" id="Phobius"/>
    </source>
</evidence>
<reference evidence="2 3" key="1">
    <citation type="submission" date="2016-03" db="EMBL/GenBank/DDBJ databases">
        <authorList>
            <person name="Ploux O."/>
        </authorList>
    </citation>
    <scope>NUCLEOTIDE SEQUENCE [LARGE SCALE GENOMIC DNA]</scope>
    <source>
        <strain evidence="2 3">BER2</strain>
    </source>
</reference>
<feature type="transmembrane region" description="Helical" evidence="1">
    <location>
        <begin position="76"/>
        <end position="101"/>
    </location>
</feature>
<gene>
    <name evidence="2" type="ORF">AZI85_15335</name>
</gene>
<dbReference type="EMBL" id="LUKF01000003">
    <property type="protein sequence ID" value="KYG70062.1"/>
    <property type="molecule type" value="Genomic_DNA"/>
</dbReference>
<dbReference type="AlphaFoldDB" id="A0A150WUU0"/>